<comment type="caution">
    <text evidence="8">The sequence shown here is derived from an EMBL/GenBank/DDBJ whole genome shotgun (WGS) entry which is preliminary data.</text>
</comment>
<evidence type="ECO:0000256" key="4">
    <source>
        <dbReference type="ARBA" id="ARBA00022825"/>
    </source>
</evidence>
<evidence type="ECO:0000259" key="7">
    <source>
        <dbReference type="Pfam" id="PF00082"/>
    </source>
</evidence>
<evidence type="ECO:0000256" key="2">
    <source>
        <dbReference type="ARBA" id="ARBA00022670"/>
    </source>
</evidence>
<evidence type="ECO:0000256" key="6">
    <source>
        <dbReference type="SAM" id="SignalP"/>
    </source>
</evidence>
<proteinExistence type="inferred from homology"/>
<keyword evidence="3 5" id="KW-0378">Hydrolase</keyword>
<dbReference type="Gene3D" id="3.40.50.200">
    <property type="entry name" value="Peptidase S8/S53 domain"/>
    <property type="match status" value="1"/>
</dbReference>
<dbReference type="PRINTS" id="PR00723">
    <property type="entry name" value="SUBTILISIN"/>
</dbReference>
<reference evidence="8 9" key="1">
    <citation type="submission" date="2021-07" db="EMBL/GenBank/DDBJ databases">
        <title>Thermus aquaticus gen. n. and sp. n., a nonsporulating extreme thermophile.</title>
        <authorList>
            <person name="Hu C.-J."/>
            <person name="Li W.-J."/>
            <person name="Xian W.-D."/>
        </authorList>
    </citation>
    <scope>NUCLEOTIDE SEQUENCE [LARGE SCALE GENOMIC DNA]</scope>
    <source>
        <strain evidence="8 9">SYSU G05001</strain>
    </source>
</reference>
<evidence type="ECO:0000256" key="3">
    <source>
        <dbReference type="ARBA" id="ARBA00022801"/>
    </source>
</evidence>
<accession>A0ABS6ZZH1</accession>
<evidence type="ECO:0000313" key="9">
    <source>
        <dbReference type="Proteomes" id="UP000724268"/>
    </source>
</evidence>
<evidence type="ECO:0000256" key="5">
    <source>
        <dbReference type="PROSITE-ProRule" id="PRU01240"/>
    </source>
</evidence>
<feature type="active site" description="Charge relay system" evidence="5">
    <location>
        <position position="172"/>
    </location>
</feature>
<dbReference type="InterPro" id="IPR023828">
    <property type="entry name" value="Peptidase_S8_Ser-AS"/>
</dbReference>
<keyword evidence="4 5" id="KW-0720">Serine protease</keyword>
<dbReference type="InterPro" id="IPR000209">
    <property type="entry name" value="Peptidase_S8/S53_dom"/>
</dbReference>
<feature type="chain" id="PRO_5046582923" evidence="6">
    <location>
        <begin position="20"/>
        <end position="443"/>
    </location>
</feature>
<evidence type="ECO:0000313" key="8">
    <source>
        <dbReference type="EMBL" id="MBW6395446.1"/>
    </source>
</evidence>
<dbReference type="PROSITE" id="PS51892">
    <property type="entry name" value="SUBTILASE"/>
    <property type="match status" value="1"/>
</dbReference>
<dbReference type="Pfam" id="PF00082">
    <property type="entry name" value="Peptidase_S8"/>
    <property type="match status" value="1"/>
</dbReference>
<feature type="active site" description="Charge relay system" evidence="5">
    <location>
        <position position="374"/>
    </location>
</feature>
<evidence type="ECO:0000256" key="1">
    <source>
        <dbReference type="ARBA" id="ARBA00011073"/>
    </source>
</evidence>
<dbReference type="InterPro" id="IPR036852">
    <property type="entry name" value="Peptidase_S8/S53_dom_sf"/>
</dbReference>
<feature type="active site" description="Charge relay system" evidence="5">
    <location>
        <position position="219"/>
    </location>
</feature>
<dbReference type="InterPro" id="IPR050131">
    <property type="entry name" value="Peptidase_S8_subtilisin-like"/>
</dbReference>
<keyword evidence="6" id="KW-0732">Signal</keyword>
<feature type="domain" description="Peptidase S8/S53" evidence="7">
    <location>
        <begin position="166"/>
        <end position="427"/>
    </location>
</feature>
<dbReference type="PROSITE" id="PS51257">
    <property type="entry name" value="PROKAR_LIPOPROTEIN"/>
    <property type="match status" value="1"/>
</dbReference>
<dbReference type="PROSITE" id="PS00138">
    <property type="entry name" value="SUBTILASE_SER"/>
    <property type="match status" value="1"/>
</dbReference>
<comment type="similarity">
    <text evidence="1 5">Belongs to the peptidase S8 family.</text>
</comment>
<dbReference type="EMBL" id="JAHXRS010000018">
    <property type="protein sequence ID" value="MBW6395446.1"/>
    <property type="molecule type" value="Genomic_DNA"/>
</dbReference>
<sequence>MRRVLFPALLAATALLLTACPQTPPPPPPPPTACTPQATGYSVQGTQVYTLTQNQGIGDFSAPHVPGELLVLPGGLSPQVITSRVSGVEVRSYLPGGLLHLRVTPGQEREKAQELLQAGAHYVQPNYLYRPLRVPTDPLYVNHQKDYLDLIGLAAAWDAYTGDPQLVIAVVDTGYQNHADMTDTSRWYLPSGQILDLADNDQDPWDDTPDAKANNPFSHGLAVASVLGADTNNSLGMAGVTWAGKVVPLKVAHSADGSITTTTVAQAVQKAVALGAKVINLSLGAPTFDQVLENALVAARNQNVVLVAAAGNDGVDGILYPARSPAVIAVGSVDTNLSKSTFSNCGPELDLVAPGRSILVLLPNNGYGTASGTSFASPMVAGVAALYIGKYHQVKGAWPSADQVYQCLIGTAQDLGPSGHDTGYGFGLVRADRVMTDTTYCFP</sequence>
<gene>
    <name evidence="8" type="ORF">KZX47_09830</name>
</gene>
<organism evidence="8 9">
    <name type="scientific">Thermus brevis</name>
    <dbReference type="NCBI Taxonomy" id="2862456"/>
    <lineage>
        <taxon>Bacteria</taxon>
        <taxon>Thermotogati</taxon>
        <taxon>Deinococcota</taxon>
        <taxon>Deinococci</taxon>
        <taxon>Thermales</taxon>
        <taxon>Thermaceae</taxon>
        <taxon>Thermus</taxon>
    </lineage>
</organism>
<dbReference type="PANTHER" id="PTHR43806:SF11">
    <property type="entry name" value="CEREVISIN-RELATED"/>
    <property type="match status" value="1"/>
</dbReference>
<dbReference type="SUPFAM" id="SSF52743">
    <property type="entry name" value="Subtilisin-like"/>
    <property type="match status" value="1"/>
</dbReference>
<protein>
    <submittedName>
        <fullName evidence="8">S8 family serine peptidase</fullName>
    </submittedName>
</protein>
<keyword evidence="2 5" id="KW-0645">Protease</keyword>
<feature type="signal peptide" evidence="6">
    <location>
        <begin position="1"/>
        <end position="19"/>
    </location>
</feature>
<dbReference type="PANTHER" id="PTHR43806">
    <property type="entry name" value="PEPTIDASE S8"/>
    <property type="match status" value="1"/>
</dbReference>
<dbReference type="Proteomes" id="UP000724268">
    <property type="component" value="Unassembled WGS sequence"/>
</dbReference>
<keyword evidence="9" id="KW-1185">Reference proteome</keyword>
<dbReference type="InterPro" id="IPR015500">
    <property type="entry name" value="Peptidase_S8_subtilisin-rel"/>
</dbReference>
<name>A0ABS6ZZH1_9DEIN</name>